<comment type="caution">
    <text evidence="4">The sequence shown here is derived from an EMBL/GenBank/DDBJ whole genome shotgun (WGS) entry which is preliminary data.</text>
</comment>
<dbReference type="Gene3D" id="2.40.50.100">
    <property type="match status" value="1"/>
</dbReference>
<dbReference type="Gene3D" id="2.40.420.20">
    <property type="match status" value="1"/>
</dbReference>
<evidence type="ECO:0000256" key="3">
    <source>
        <dbReference type="SAM" id="SignalP"/>
    </source>
</evidence>
<organism evidence="4 5">
    <name type="scientific">Roseospira visakhapatnamensis</name>
    <dbReference type="NCBI Taxonomy" id="390880"/>
    <lineage>
        <taxon>Bacteria</taxon>
        <taxon>Pseudomonadati</taxon>
        <taxon>Pseudomonadota</taxon>
        <taxon>Alphaproteobacteria</taxon>
        <taxon>Rhodospirillales</taxon>
        <taxon>Rhodospirillaceae</taxon>
        <taxon>Roseospira</taxon>
    </lineage>
</organism>
<dbReference type="NCBIfam" id="TIGR01730">
    <property type="entry name" value="RND_mfp"/>
    <property type="match status" value="1"/>
</dbReference>
<reference evidence="4 5" key="1">
    <citation type="submission" date="2020-08" db="EMBL/GenBank/DDBJ databases">
        <title>Genome sequencing of Purple Non-Sulfur Bacteria from various extreme environments.</title>
        <authorList>
            <person name="Mayer M."/>
        </authorList>
    </citation>
    <scope>NUCLEOTIDE SEQUENCE [LARGE SCALE GENOMIC DNA]</scope>
    <source>
        <strain evidence="4 5">JA131</strain>
    </source>
</reference>
<evidence type="ECO:0000313" key="4">
    <source>
        <dbReference type="EMBL" id="MBB4267085.1"/>
    </source>
</evidence>
<proteinExistence type="inferred from homology"/>
<dbReference type="AlphaFoldDB" id="A0A7W6REJ5"/>
<feature type="coiled-coil region" evidence="2">
    <location>
        <begin position="110"/>
        <end position="137"/>
    </location>
</feature>
<dbReference type="RefSeq" id="WP_184046133.1">
    <property type="nucleotide sequence ID" value="NZ_JACIGK010000021.1"/>
</dbReference>
<dbReference type="InterPro" id="IPR006143">
    <property type="entry name" value="RND_pump_MFP"/>
</dbReference>
<dbReference type="PANTHER" id="PTHR30469">
    <property type="entry name" value="MULTIDRUG RESISTANCE PROTEIN MDTA"/>
    <property type="match status" value="1"/>
</dbReference>
<dbReference type="GO" id="GO:0015562">
    <property type="term" value="F:efflux transmembrane transporter activity"/>
    <property type="evidence" value="ECO:0007669"/>
    <property type="project" value="TreeGrafter"/>
</dbReference>
<accession>A0A7W6REJ5</accession>
<dbReference type="Gene3D" id="1.10.287.470">
    <property type="entry name" value="Helix hairpin bin"/>
    <property type="match status" value="1"/>
</dbReference>
<dbReference type="GO" id="GO:1990281">
    <property type="term" value="C:efflux pump complex"/>
    <property type="evidence" value="ECO:0007669"/>
    <property type="project" value="TreeGrafter"/>
</dbReference>
<evidence type="ECO:0000256" key="2">
    <source>
        <dbReference type="SAM" id="Coils"/>
    </source>
</evidence>
<evidence type="ECO:0000313" key="5">
    <source>
        <dbReference type="Proteomes" id="UP000554286"/>
    </source>
</evidence>
<comment type="similarity">
    <text evidence="1">Belongs to the membrane fusion protein (MFP) (TC 8.A.1) family.</text>
</comment>
<keyword evidence="2" id="KW-0175">Coiled coil</keyword>
<keyword evidence="5" id="KW-1185">Reference proteome</keyword>
<dbReference type="Proteomes" id="UP000554286">
    <property type="component" value="Unassembled WGS sequence"/>
</dbReference>
<feature type="chain" id="PRO_5030644191" evidence="3">
    <location>
        <begin position="30"/>
        <end position="395"/>
    </location>
</feature>
<evidence type="ECO:0000256" key="1">
    <source>
        <dbReference type="ARBA" id="ARBA00009477"/>
    </source>
</evidence>
<gene>
    <name evidence="4" type="ORF">GGD89_002726</name>
</gene>
<dbReference type="EMBL" id="JACIGK010000021">
    <property type="protein sequence ID" value="MBB4267085.1"/>
    <property type="molecule type" value="Genomic_DNA"/>
</dbReference>
<keyword evidence="3" id="KW-0732">Signal</keyword>
<dbReference type="Gene3D" id="2.40.30.170">
    <property type="match status" value="1"/>
</dbReference>
<name>A0A7W6REJ5_9PROT</name>
<dbReference type="SUPFAM" id="SSF111369">
    <property type="entry name" value="HlyD-like secretion proteins"/>
    <property type="match status" value="1"/>
</dbReference>
<feature type="signal peptide" evidence="3">
    <location>
        <begin position="1"/>
        <end position="29"/>
    </location>
</feature>
<sequence>MSPVVPSPPSRRAPSGRCLVLGLLGPMLAACTEPAPEIAVVPRPIAWTEVRVATGTESRPLSGVVRSVQRAPLSFEVPGRVAALTVDVGDHIEAGAVLGRLDQRTYRLTRQERASEVVQAEAAVREATQEHARQQKLHAQGWAPEAALDSARAALETARGWLETARARLDIAEESLADTVLRAPYDGLVAHRRVEPAQQVTAGETVLEVLGNGGGFEIAMAVPETLVDSLTPGDIHQVTFPARPGVVAAGRVTEIGTEAGRGGAFPVTLRLVAPRAGLRAGLTAEVAVVLPGPRAAAAGESAGDQAGAPPVVIPVTAFLAGDGADSVAFVFKPDDEAGLTGILERRAVTLGPVETDRALVTAGLSPGEIIATRGLPFLRAGQAVSRLGVGPARYE</sequence>
<protein>
    <submittedName>
        <fullName evidence="4">RND family efflux transporter MFP subunit</fullName>
    </submittedName>
</protein>